<dbReference type="Proteomes" id="UP001208570">
    <property type="component" value="Unassembled WGS sequence"/>
</dbReference>
<evidence type="ECO:0000313" key="9">
    <source>
        <dbReference type="Proteomes" id="UP001208570"/>
    </source>
</evidence>
<feature type="transmembrane region" description="Helical" evidence="7">
    <location>
        <begin position="269"/>
        <end position="288"/>
    </location>
</feature>
<name>A0AAD9JSJ4_9ANNE</name>
<feature type="transmembrane region" description="Helical" evidence="7">
    <location>
        <begin position="300"/>
        <end position="318"/>
    </location>
</feature>
<comment type="similarity">
    <text evidence="2 6">Belongs to the sodium:solute symporter (SSF) (TC 2.A.21) family.</text>
</comment>
<dbReference type="EMBL" id="JAODUP010000192">
    <property type="protein sequence ID" value="KAK2157410.1"/>
    <property type="molecule type" value="Genomic_DNA"/>
</dbReference>
<evidence type="ECO:0000256" key="6">
    <source>
        <dbReference type="RuleBase" id="RU362091"/>
    </source>
</evidence>
<feature type="transmembrane region" description="Helical" evidence="7">
    <location>
        <begin position="369"/>
        <end position="390"/>
    </location>
</feature>
<keyword evidence="5 7" id="KW-0472">Membrane</keyword>
<feature type="transmembrane region" description="Helical" evidence="7">
    <location>
        <begin position="154"/>
        <end position="175"/>
    </location>
</feature>
<evidence type="ECO:0000313" key="8">
    <source>
        <dbReference type="EMBL" id="KAK2157410.1"/>
    </source>
</evidence>
<dbReference type="PROSITE" id="PS50283">
    <property type="entry name" value="NA_SOLUT_SYMP_3"/>
    <property type="match status" value="1"/>
</dbReference>
<evidence type="ECO:0000256" key="1">
    <source>
        <dbReference type="ARBA" id="ARBA00004141"/>
    </source>
</evidence>
<keyword evidence="9" id="KW-1185">Reference proteome</keyword>
<feature type="transmembrane region" description="Helical" evidence="7">
    <location>
        <begin position="325"/>
        <end position="343"/>
    </location>
</feature>
<accession>A0AAD9JSJ4</accession>
<comment type="caution">
    <text evidence="8">The sequence shown here is derived from an EMBL/GenBank/DDBJ whole genome shotgun (WGS) entry which is preliminary data.</text>
</comment>
<proteinExistence type="inferred from homology"/>
<reference evidence="8" key="1">
    <citation type="journal article" date="2023" name="Mol. Biol. Evol.">
        <title>Third-Generation Sequencing Reveals the Adaptive Role of the Epigenome in Three Deep-Sea Polychaetes.</title>
        <authorList>
            <person name="Perez M."/>
            <person name="Aroh O."/>
            <person name="Sun Y."/>
            <person name="Lan Y."/>
            <person name="Juniper S.K."/>
            <person name="Young C.R."/>
            <person name="Angers B."/>
            <person name="Qian P.Y."/>
        </authorList>
    </citation>
    <scope>NUCLEOTIDE SEQUENCE</scope>
    <source>
        <strain evidence="8">P08H-3</strain>
    </source>
</reference>
<evidence type="ECO:0000256" key="7">
    <source>
        <dbReference type="SAM" id="Phobius"/>
    </source>
</evidence>
<dbReference type="InterPro" id="IPR038377">
    <property type="entry name" value="Na/Glc_symporter_sf"/>
</dbReference>
<evidence type="ECO:0000256" key="4">
    <source>
        <dbReference type="ARBA" id="ARBA00022989"/>
    </source>
</evidence>
<sequence length="424" mass="46843">MFIGIAGSAAASGYAIIMYEWHCYTMPQFLKMRFGGQRIRIWLAVVNTFLTIVSGISPLSVSLFEIDGYQSITNIYLKSASNHTYEQHGLYGNMSCGFPPDNSFHIFRSVDDPGYPVTGMLFGLTILATDAWCTNQVCVQRSLSAKTLTHAKAGVILAAYLKFLPFVFFVIPGMISRILFPDEIACSDPDACTNICDNAAGCTNIAYPILVNRLLPIGLKGLMMAALLSALMSSLTSNFNSSATLFTMDMYRPCRPKAKEKELMIVSRLWTVVLAGISIAWLPILGVVQGAKFWDYIQSIASYLLPPVVMVFYFGIFWKRTTEVAAFWTMVIGLAIGIIRMGLEWSKSGSPCGSNDPDERFAMVYKVHYLHFAMILAGISTILLICISFVTKPRTKKQNAAIKATYSWKNGSVASIGVLQKGRR</sequence>
<dbReference type="GO" id="GO:0005886">
    <property type="term" value="C:plasma membrane"/>
    <property type="evidence" value="ECO:0007669"/>
    <property type="project" value="TreeGrafter"/>
</dbReference>
<dbReference type="Pfam" id="PF00474">
    <property type="entry name" value="SSF"/>
    <property type="match status" value="1"/>
</dbReference>
<feature type="transmembrane region" description="Helical" evidence="7">
    <location>
        <begin position="222"/>
        <end position="248"/>
    </location>
</feature>
<gene>
    <name evidence="8" type="ORF">LSH36_192g01047</name>
</gene>
<dbReference type="InterPro" id="IPR001734">
    <property type="entry name" value="Na/solute_symporter"/>
</dbReference>
<keyword evidence="4 7" id="KW-1133">Transmembrane helix</keyword>
<dbReference type="NCBIfam" id="TIGR00813">
    <property type="entry name" value="sss"/>
    <property type="match status" value="1"/>
</dbReference>
<dbReference type="PANTHER" id="PTHR11819:SF195">
    <property type="entry name" value="SODIUM_GLUCOSE COTRANSPORTER 4"/>
    <property type="match status" value="1"/>
</dbReference>
<dbReference type="GO" id="GO:0005412">
    <property type="term" value="F:D-glucose:sodium symporter activity"/>
    <property type="evidence" value="ECO:0007669"/>
    <property type="project" value="TreeGrafter"/>
</dbReference>
<dbReference type="AlphaFoldDB" id="A0AAD9JSJ4"/>
<dbReference type="PANTHER" id="PTHR11819">
    <property type="entry name" value="SOLUTE CARRIER FAMILY 5"/>
    <property type="match status" value="1"/>
</dbReference>
<keyword evidence="3 7" id="KW-0812">Transmembrane</keyword>
<comment type="subcellular location">
    <subcellularLocation>
        <location evidence="1">Membrane</location>
        <topology evidence="1">Multi-pass membrane protein</topology>
    </subcellularLocation>
</comment>
<evidence type="ECO:0000256" key="5">
    <source>
        <dbReference type="ARBA" id="ARBA00023136"/>
    </source>
</evidence>
<evidence type="ECO:0000256" key="2">
    <source>
        <dbReference type="ARBA" id="ARBA00006434"/>
    </source>
</evidence>
<protein>
    <recommendedName>
        <fullName evidence="10">Sodium/glucose cotransporter 4</fullName>
    </recommendedName>
</protein>
<evidence type="ECO:0008006" key="10">
    <source>
        <dbReference type="Google" id="ProtNLM"/>
    </source>
</evidence>
<feature type="transmembrane region" description="Helical" evidence="7">
    <location>
        <begin position="41"/>
        <end position="61"/>
    </location>
</feature>
<dbReference type="Gene3D" id="1.20.1730.10">
    <property type="entry name" value="Sodium/glucose cotransporter"/>
    <property type="match status" value="1"/>
</dbReference>
<organism evidence="8 9">
    <name type="scientific">Paralvinella palmiformis</name>
    <dbReference type="NCBI Taxonomy" id="53620"/>
    <lineage>
        <taxon>Eukaryota</taxon>
        <taxon>Metazoa</taxon>
        <taxon>Spiralia</taxon>
        <taxon>Lophotrochozoa</taxon>
        <taxon>Annelida</taxon>
        <taxon>Polychaeta</taxon>
        <taxon>Sedentaria</taxon>
        <taxon>Canalipalpata</taxon>
        <taxon>Terebellida</taxon>
        <taxon>Terebelliformia</taxon>
        <taxon>Alvinellidae</taxon>
        <taxon>Paralvinella</taxon>
    </lineage>
</organism>
<evidence type="ECO:0000256" key="3">
    <source>
        <dbReference type="ARBA" id="ARBA00022692"/>
    </source>
</evidence>